<gene>
    <name evidence="1" type="ORF">METZ01_LOCUS31956</name>
</gene>
<name>A0A381QID1_9ZZZZ</name>
<reference evidence="1" key="1">
    <citation type="submission" date="2018-05" db="EMBL/GenBank/DDBJ databases">
        <authorList>
            <person name="Lanie J.A."/>
            <person name="Ng W.-L."/>
            <person name="Kazmierczak K.M."/>
            <person name="Andrzejewski T.M."/>
            <person name="Davidsen T.M."/>
            <person name="Wayne K.J."/>
            <person name="Tettelin H."/>
            <person name="Glass J.I."/>
            <person name="Rusch D."/>
            <person name="Podicherti R."/>
            <person name="Tsui H.-C.T."/>
            <person name="Winkler M.E."/>
        </authorList>
    </citation>
    <scope>NUCLEOTIDE SEQUENCE</scope>
</reference>
<protein>
    <submittedName>
        <fullName evidence="1">Uncharacterized protein</fullName>
    </submittedName>
</protein>
<sequence length="422" mass="49426">MVRELNKIRDDLIWHVPLTAYSRLLNIPNVVQYTNLRLPTYPNSMRGYFDHNAWLKIVDWKHKDFDFVFSQLPEWTVNISNFLSNATHFGRLPIIGYCHWTETKEFAKYARTYLSYNLQGTLEMLECGLNTQTQIRNIINNEASQWFNSKTIKKLSSIMKPHYIGVNDEDIAKDICKEPNKTIVFNHRLNNYRNYPFFLEAIRELRKLRQDFTVWCSLADKKDEEYFDIEGVSLKEPYLAKLNKSYLGILCGNRWAISAQDGMAQGLPYLYEESEENAELFGGLDSPLNMSGKFKTKDDLVSLMNHYLNDLDDRNMFATATLNYSKDVMAWSNRIKSYNDMINKATTGLTPVTEKSEAIKKILTFIDRHGKVSKNEIMKHIGWGVGITFSPYRQYLRNHPTIELEWDGQTEYYCYKDNDESI</sequence>
<proteinExistence type="predicted"/>
<dbReference type="AlphaFoldDB" id="A0A381QID1"/>
<organism evidence="1">
    <name type="scientific">marine metagenome</name>
    <dbReference type="NCBI Taxonomy" id="408172"/>
    <lineage>
        <taxon>unclassified sequences</taxon>
        <taxon>metagenomes</taxon>
        <taxon>ecological metagenomes</taxon>
    </lineage>
</organism>
<accession>A0A381QID1</accession>
<dbReference type="SUPFAM" id="SSF53756">
    <property type="entry name" value="UDP-Glycosyltransferase/glycogen phosphorylase"/>
    <property type="match status" value="1"/>
</dbReference>
<dbReference type="EMBL" id="UINC01001373">
    <property type="protein sequence ID" value="SUZ79102.1"/>
    <property type="molecule type" value="Genomic_DNA"/>
</dbReference>
<evidence type="ECO:0000313" key="1">
    <source>
        <dbReference type="EMBL" id="SUZ79102.1"/>
    </source>
</evidence>